<evidence type="ECO:0000256" key="14">
    <source>
        <dbReference type="RuleBase" id="RU003658"/>
    </source>
</evidence>
<keyword evidence="8 12" id="KW-0028">Amino-acid biosynthesis</keyword>
<proteinExistence type="inferred from homology"/>
<dbReference type="UniPathway" id="UPA00031">
    <property type="reaction ID" value="UER00009"/>
</dbReference>
<evidence type="ECO:0000313" key="16">
    <source>
        <dbReference type="Proteomes" id="UP000553059"/>
    </source>
</evidence>
<accession>A0A7C6Z2W3</accession>
<dbReference type="GO" id="GO:0003949">
    <property type="term" value="F:1-(5-phosphoribosyl)-5-[(5-phosphoribosylamino)methylideneamino]imidazole-4-carboxamide isomerase activity"/>
    <property type="evidence" value="ECO:0007669"/>
    <property type="project" value="UniProtKB-UniRule"/>
</dbReference>
<reference evidence="15 16" key="1">
    <citation type="journal article" date="2020" name="Biotechnol. Biofuels">
        <title>New insights from the biogas microbiome by comprehensive genome-resolved metagenomics of nearly 1600 species originating from multiple anaerobic digesters.</title>
        <authorList>
            <person name="Campanaro S."/>
            <person name="Treu L."/>
            <person name="Rodriguez-R L.M."/>
            <person name="Kovalovszki A."/>
            <person name="Ziels R.M."/>
            <person name="Maus I."/>
            <person name="Zhu X."/>
            <person name="Kougias P.G."/>
            <person name="Basile A."/>
            <person name="Luo G."/>
            <person name="Schluter A."/>
            <person name="Konstantinidis K.T."/>
            <person name="Angelidaki I."/>
        </authorList>
    </citation>
    <scope>NUCLEOTIDE SEQUENCE [LARGE SCALE GENOMIC DNA]</scope>
    <source>
        <strain evidence="15">AS05jafATM_4</strain>
    </source>
</reference>
<evidence type="ECO:0000256" key="8">
    <source>
        <dbReference type="ARBA" id="ARBA00022605"/>
    </source>
</evidence>
<keyword evidence="9 12" id="KW-0368">Histidine biosynthesis</keyword>
<organism evidence="15 16">
    <name type="scientific">Desulfitobacterium dehalogenans</name>
    <dbReference type="NCBI Taxonomy" id="36854"/>
    <lineage>
        <taxon>Bacteria</taxon>
        <taxon>Bacillati</taxon>
        <taxon>Bacillota</taxon>
        <taxon>Clostridia</taxon>
        <taxon>Eubacteriales</taxon>
        <taxon>Desulfitobacteriaceae</taxon>
        <taxon>Desulfitobacterium</taxon>
    </lineage>
</organism>
<evidence type="ECO:0000256" key="11">
    <source>
        <dbReference type="ARBA" id="ARBA00030547"/>
    </source>
</evidence>
<name>A0A7C6Z2W3_9FIRM</name>
<dbReference type="EMBL" id="DUTF01000087">
    <property type="protein sequence ID" value="HHY25826.1"/>
    <property type="molecule type" value="Genomic_DNA"/>
</dbReference>
<evidence type="ECO:0000256" key="5">
    <source>
        <dbReference type="ARBA" id="ARBA00012550"/>
    </source>
</evidence>
<evidence type="ECO:0000256" key="6">
    <source>
        <dbReference type="ARBA" id="ARBA00018464"/>
    </source>
</evidence>
<comment type="similarity">
    <text evidence="4 12 13">Belongs to the HisA/HisF family.</text>
</comment>
<dbReference type="SUPFAM" id="SSF51366">
    <property type="entry name" value="Ribulose-phoshate binding barrel"/>
    <property type="match status" value="1"/>
</dbReference>
<feature type="active site" description="Proton donor" evidence="12">
    <location>
        <position position="129"/>
    </location>
</feature>
<evidence type="ECO:0000256" key="10">
    <source>
        <dbReference type="ARBA" id="ARBA00023235"/>
    </source>
</evidence>
<dbReference type="InterPro" id="IPR006062">
    <property type="entry name" value="His_biosynth"/>
</dbReference>
<comment type="subcellular location">
    <subcellularLocation>
        <location evidence="2 12 14">Cytoplasm</location>
    </subcellularLocation>
</comment>
<evidence type="ECO:0000256" key="7">
    <source>
        <dbReference type="ARBA" id="ARBA00022490"/>
    </source>
</evidence>
<evidence type="ECO:0000256" key="9">
    <source>
        <dbReference type="ARBA" id="ARBA00023102"/>
    </source>
</evidence>
<dbReference type="Pfam" id="PF00977">
    <property type="entry name" value="His_biosynth"/>
    <property type="match status" value="1"/>
</dbReference>
<dbReference type="FunFam" id="3.20.20.70:FF:000009">
    <property type="entry name" value="1-(5-phosphoribosyl)-5-[(5-phosphoribosylamino)methylideneamino] imidazole-4-carboxamide isomerase"/>
    <property type="match status" value="1"/>
</dbReference>
<evidence type="ECO:0000313" key="15">
    <source>
        <dbReference type="EMBL" id="HHY25826.1"/>
    </source>
</evidence>
<dbReference type="PANTHER" id="PTHR43090:SF2">
    <property type="entry name" value="1-(5-PHOSPHORIBOSYL)-5-[(5-PHOSPHORIBOSYLAMINO)METHYLIDENEAMINO] IMIDAZOLE-4-CARBOXAMIDE ISOMERASE"/>
    <property type="match status" value="1"/>
</dbReference>
<dbReference type="InterPro" id="IPR023016">
    <property type="entry name" value="HisA/PriA"/>
</dbReference>
<evidence type="ECO:0000256" key="4">
    <source>
        <dbReference type="ARBA" id="ARBA00009667"/>
    </source>
</evidence>
<feature type="active site" description="Proton acceptor" evidence="12">
    <location>
        <position position="8"/>
    </location>
</feature>
<sequence>MRLFPAIDLKEGKAVRLLQGRMEDATVYGDQPLEVARNFKAQGADSLHVVDLDGAFAGKPVNDAVILALIQSSGLRVQVGGGIRTLERIEELLELGVERVILGTVAVRNPELVQKAAERFGEAIVVGIDAKDGLVAVQGWAEKTEIRALDLALKMKEIGVKHLVFTDISRDGMLQGPNIQSTAELARLSGLQVVASGGISRLEDLILLQREADEGASIEGAIVGKALYTGAFSLADALRVVRHSGEAVDKDHKGEA</sequence>
<protein>
    <recommendedName>
        <fullName evidence="6 12">1-(5-phosphoribosyl)-5-[(5-phosphoribosylamino)methylideneamino] imidazole-4-carboxamide isomerase</fullName>
        <ecNumber evidence="5 12">5.3.1.16</ecNumber>
    </recommendedName>
    <alternativeName>
        <fullName evidence="11 12">Phosphoribosylformimino-5-aminoimidazole carboxamide ribotide isomerase</fullName>
    </alternativeName>
</protein>
<dbReference type="CDD" id="cd04732">
    <property type="entry name" value="HisA"/>
    <property type="match status" value="1"/>
</dbReference>
<comment type="catalytic activity">
    <reaction evidence="1 12 14">
        <text>1-(5-phospho-beta-D-ribosyl)-5-[(5-phospho-beta-D-ribosylamino)methylideneamino]imidazole-4-carboxamide = 5-[(5-phospho-1-deoxy-D-ribulos-1-ylimino)methylamino]-1-(5-phospho-beta-D-ribosyl)imidazole-4-carboxamide</text>
        <dbReference type="Rhea" id="RHEA:15469"/>
        <dbReference type="ChEBI" id="CHEBI:58435"/>
        <dbReference type="ChEBI" id="CHEBI:58525"/>
        <dbReference type="EC" id="5.3.1.16"/>
    </reaction>
</comment>
<dbReference type="PANTHER" id="PTHR43090">
    <property type="entry name" value="1-(5-PHOSPHORIBOSYL)-5-[(5-PHOSPHORIBOSYLAMINO)METHYLIDENEAMINO] IMIDAZOLE-4-CARBOXAMIDE ISOMERASE"/>
    <property type="match status" value="1"/>
</dbReference>
<evidence type="ECO:0000256" key="13">
    <source>
        <dbReference type="RuleBase" id="RU003657"/>
    </source>
</evidence>
<dbReference type="HAMAP" id="MF_01014">
    <property type="entry name" value="HisA"/>
    <property type="match status" value="1"/>
</dbReference>
<dbReference type="AlphaFoldDB" id="A0A7C6Z2W3"/>
<comment type="caution">
    <text evidence="15">The sequence shown here is derived from an EMBL/GenBank/DDBJ whole genome shotgun (WGS) entry which is preliminary data.</text>
</comment>
<dbReference type="InterPro" id="IPR006063">
    <property type="entry name" value="HisA_bact_arch"/>
</dbReference>
<dbReference type="GO" id="GO:0005737">
    <property type="term" value="C:cytoplasm"/>
    <property type="evidence" value="ECO:0007669"/>
    <property type="project" value="UniProtKB-SubCell"/>
</dbReference>
<dbReference type="EC" id="5.3.1.16" evidence="5 12"/>
<evidence type="ECO:0000256" key="12">
    <source>
        <dbReference type="HAMAP-Rule" id="MF_01014"/>
    </source>
</evidence>
<keyword evidence="10 12" id="KW-0413">Isomerase</keyword>
<dbReference type="GO" id="GO:0000105">
    <property type="term" value="P:L-histidine biosynthetic process"/>
    <property type="evidence" value="ECO:0007669"/>
    <property type="project" value="UniProtKB-UniRule"/>
</dbReference>
<dbReference type="GO" id="GO:0000162">
    <property type="term" value="P:L-tryptophan biosynthetic process"/>
    <property type="evidence" value="ECO:0007669"/>
    <property type="project" value="TreeGrafter"/>
</dbReference>
<dbReference type="InterPro" id="IPR044524">
    <property type="entry name" value="Isoase_HisA-like"/>
</dbReference>
<keyword evidence="7 12" id="KW-0963">Cytoplasm</keyword>
<dbReference type="NCBIfam" id="TIGR00007">
    <property type="entry name" value="1-(5-phosphoribosyl)-5-[(5-phosphoribosylamino)methylideneamino]imidazole-4-carboxamide isomerase"/>
    <property type="match status" value="1"/>
</dbReference>
<dbReference type="InterPro" id="IPR011060">
    <property type="entry name" value="RibuloseP-bd_barrel"/>
</dbReference>
<dbReference type="Gene3D" id="3.20.20.70">
    <property type="entry name" value="Aldolase class I"/>
    <property type="match status" value="1"/>
</dbReference>
<dbReference type="InterPro" id="IPR013785">
    <property type="entry name" value="Aldolase_TIM"/>
</dbReference>
<gene>
    <name evidence="12 15" type="primary">hisA</name>
    <name evidence="15" type="ORF">GX523_03575</name>
</gene>
<dbReference type="Proteomes" id="UP000553059">
    <property type="component" value="Unassembled WGS sequence"/>
</dbReference>
<evidence type="ECO:0000256" key="1">
    <source>
        <dbReference type="ARBA" id="ARBA00000901"/>
    </source>
</evidence>
<evidence type="ECO:0000256" key="3">
    <source>
        <dbReference type="ARBA" id="ARBA00005133"/>
    </source>
</evidence>
<comment type="pathway">
    <text evidence="3 12 14">Amino-acid biosynthesis; L-histidine biosynthesis; L-histidine from 5-phospho-alpha-D-ribose 1-diphosphate: step 4/9.</text>
</comment>
<evidence type="ECO:0000256" key="2">
    <source>
        <dbReference type="ARBA" id="ARBA00004496"/>
    </source>
</evidence>